<keyword evidence="5" id="KW-1185">Reference proteome</keyword>
<reference evidence="4" key="1">
    <citation type="submission" date="2022-12" db="EMBL/GenBank/DDBJ databases">
        <title>Draft genome assemblies for two species of Escallonia (Escalloniales).</title>
        <authorList>
            <person name="Chanderbali A."/>
            <person name="Dervinis C."/>
            <person name="Anghel I."/>
            <person name="Soltis D."/>
            <person name="Soltis P."/>
            <person name="Zapata F."/>
        </authorList>
    </citation>
    <scope>NUCLEOTIDE SEQUENCE</scope>
    <source>
        <strain evidence="4">UCBG64.0493</strain>
        <tissue evidence="4">Leaf</tissue>
    </source>
</reference>
<dbReference type="GO" id="GO:0006355">
    <property type="term" value="P:regulation of DNA-templated transcription"/>
    <property type="evidence" value="ECO:0007669"/>
    <property type="project" value="InterPro"/>
</dbReference>
<dbReference type="EMBL" id="JAVXUP010002541">
    <property type="protein sequence ID" value="KAK3002717.1"/>
    <property type="molecule type" value="Genomic_DNA"/>
</dbReference>
<dbReference type="PANTHER" id="PTHR31662">
    <property type="entry name" value="BNAANNG10740D PROTEIN-RELATED"/>
    <property type="match status" value="1"/>
</dbReference>
<dbReference type="Pfam" id="PF04504">
    <property type="entry name" value="GeBP-like_DBD"/>
    <property type="match status" value="1"/>
</dbReference>
<dbReference type="InterPro" id="IPR053932">
    <property type="entry name" value="GeBP-like_DBD"/>
</dbReference>
<dbReference type="InterPro" id="IPR007592">
    <property type="entry name" value="GEBP"/>
</dbReference>
<organism evidence="4 5">
    <name type="scientific">Escallonia herrerae</name>
    <dbReference type="NCBI Taxonomy" id="1293975"/>
    <lineage>
        <taxon>Eukaryota</taxon>
        <taxon>Viridiplantae</taxon>
        <taxon>Streptophyta</taxon>
        <taxon>Embryophyta</taxon>
        <taxon>Tracheophyta</taxon>
        <taxon>Spermatophyta</taxon>
        <taxon>Magnoliopsida</taxon>
        <taxon>eudicotyledons</taxon>
        <taxon>Gunneridae</taxon>
        <taxon>Pentapetalae</taxon>
        <taxon>asterids</taxon>
        <taxon>campanulids</taxon>
        <taxon>Escalloniales</taxon>
        <taxon>Escalloniaceae</taxon>
        <taxon>Escallonia</taxon>
    </lineage>
</organism>
<feature type="domain" description="Glabrous enhancer-binding protein-like DBD" evidence="3">
    <location>
        <begin position="64"/>
        <end position="157"/>
    </location>
</feature>
<dbReference type="Proteomes" id="UP001188597">
    <property type="component" value="Unassembled WGS sequence"/>
</dbReference>
<evidence type="ECO:0000259" key="3">
    <source>
        <dbReference type="Pfam" id="PF04504"/>
    </source>
</evidence>
<comment type="caution">
    <text evidence="4">The sequence shown here is derived from an EMBL/GenBank/DDBJ whole genome shotgun (WGS) entry which is preliminary data.</text>
</comment>
<dbReference type="PANTHER" id="PTHR31662:SF8">
    <property type="entry name" value="EXPRESSED PROTEIN"/>
    <property type="match status" value="1"/>
</dbReference>
<proteinExistence type="inferred from homology"/>
<dbReference type="GO" id="GO:0005634">
    <property type="term" value="C:nucleus"/>
    <property type="evidence" value="ECO:0007669"/>
    <property type="project" value="TreeGrafter"/>
</dbReference>
<evidence type="ECO:0000256" key="1">
    <source>
        <dbReference type="ARBA" id="ARBA00010820"/>
    </source>
</evidence>
<dbReference type="AlphaFoldDB" id="A0AA89AHV9"/>
<accession>A0AA89AHV9</accession>
<evidence type="ECO:0000313" key="4">
    <source>
        <dbReference type="EMBL" id="KAK3002717.1"/>
    </source>
</evidence>
<protein>
    <recommendedName>
        <fullName evidence="3">Glabrous enhancer-binding protein-like DBD domain-containing protein</fullName>
    </recommendedName>
</protein>
<comment type="similarity">
    <text evidence="1">Belongs to the GeBP family.</text>
</comment>
<evidence type="ECO:0000313" key="5">
    <source>
        <dbReference type="Proteomes" id="UP001188597"/>
    </source>
</evidence>
<feature type="region of interest" description="Disordered" evidence="2">
    <location>
        <begin position="1"/>
        <end position="58"/>
    </location>
</feature>
<evidence type="ECO:0000256" key="2">
    <source>
        <dbReference type="SAM" id="MobiDB-lite"/>
    </source>
</evidence>
<name>A0AA89AHV9_9ASTE</name>
<sequence length="452" mass="50273">MDSTPNPTACKLPIKRKFTDPASSSLPKPNPIPDSNLESPAAAVADDDDYTAPGGDRKPPPFKFHRIWTEPDEIRFLQGLLGCSADGLSFPRDLGLFYARFSGRMSQPYTKSQLSEKLRRLRKKFRVISSRLAKGLDKALLSPHDRALYELSRQLWHPDYSSTSPFGVSNVKPPQKWSNLVGVKVSFSPTLHSSDRTAMVEQGHEIDDDDVGYIGNLDDGDVKLSEVNVELEEAAGEEKLPVPDRTGIGEVVVKVAIDVFDESLKEVRMEMVRQGLVDRDGRGAALGGSTLLEMRWREQRVAEFDALGRRLSQAGFLLKYYSVLKRQQQGWAIRLLATNRDNDNEMIEPYLFYLQGKMTGSRLWVNALPDSAFRQAARGVLVRTGFTTACVIYLKVGLVSSMHCPYGVGHTRATRAITMEIGSKAVRRTESRKLVSVQIVGFAGSHGSRTRS</sequence>
<gene>
    <name evidence="4" type="ORF">RJ639_018218</name>
</gene>